<sequence>MPRETGFSSLEIMRVRKRQADSDSGPYDGPAPEVPNGDPEPFADTDYLRDAVSYRKNYFNDNGALTSMSVGAQPSDATMTVFTTISPGSSIPAPADPSQGNQFEVDHLMEMQNFHGAFSVQQKPSNIPQTDWNSATNALFSKPPNAPMTAIAKIISGPPNMQAIPAAINNFKGQVFRGVINNGKNAPSTTRYPTEFGPAVNKLLSDRKPSYDEVIESLAVELKSVANDNDNVSSYFSSYASSVYSSATSFISQWTGKNGVYAPATSASGGNPGTGTATATATANSALSTCASKCNCNEDGCTPDSPGCCGNGTCDSNC</sequence>
<evidence type="ECO:0000313" key="3">
    <source>
        <dbReference type="Proteomes" id="UP000664534"/>
    </source>
</evidence>
<dbReference type="OrthoDB" id="3771317at2759"/>
<dbReference type="EMBL" id="CAJPDT010000168">
    <property type="protein sequence ID" value="CAF9942088.1"/>
    <property type="molecule type" value="Genomic_DNA"/>
</dbReference>
<evidence type="ECO:0000313" key="2">
    <source>
        <dbReference type="EMBL" id="CAF9942088.1"/>
    </source>
</evidence>
<feature type="region of interest" description="Disordered" evidence="1">
    <location>
        <begin position="1"/>
        <end position="45"/>
    </location>
</feature>
<protein>
    <submittedName>
        <fullName evidence="2">Uncharacterized protein</fullName>
    </submittedName>
</protein>
<comment type="caution">
    <text evidence="2">The sequence shown here is derived from an EMBL/GenBank/DDBJ whole genome shotgun (WGS) entry which is preliminary data.</text>
</comment>
<gene>
    <name evidence="2" type="ORF">IMSHALPRED_003198</name>
</gene>
<dbReference type="AlphaFoldDB" id="A0A8H3J7B9"/>
<proteinExistence type="predicted"/>
<organism evidence="2 3">
    <name type="scientific">Imshaugia aleurites</name>
    <dbReference type="NCBI Taxonomy" id="172621"/>
    <lineage>
        <taxon>Eukaryota</taxon>
        <taxon>Fungi</taxon>
        <taxon>Dikarya</taxon>
        <taxon>Ascomycota</taxon>
        <taxon>Pezizomycotina</taxon>
        <taxon>Lecanoromycetes</taxon>
        <taxon>OSLEUM clade</taxon>
        <taxon>Lecanoromycetidae</taxon>
        <taxon>Lecanorales</taxon>
        <taxon>Lecanorineae</taxon>
        <taxon>Parmeliaceae</taxon>
        <taxon>Imshaugia</taxon>
    </lineage>
</organism>
<reference evidence="2" key="1">
    <citation type="submission" date="2021-03" db="EMBL/GenBank/DDBJ databases">
        <authorList>
            <person name="Tagirdzhanova G."/>
        </authorList>
    </citation>
    <scope>NUCLEOTIDE SEQUENCE</scope>
</reference>
<keyword evidence="3" id="KW-1185">Reference proteome</keyword>
<name>A0A8H3J7B9_9LECA</name>
<dbReference type="Proteomes" id="UP000664534">
    <property type="component" value="Unassembled WGS sequence"/>
</dbReference>
<accession>A0A8H3J7B9</accession>
<evidence type="ECO:0000256" key="1">
    <source>
        <dbReference type="SAM" id="MobiDB-lite"/>
    </source>
</evidence>